<dbReference type="AlphaFoldDB" id="A0A0K1NMI2"/>
<accession>A0A0K1NMI2</accession>
<proteinExistence type="predicted"/>
<evidence type="ECO:0000313" key="2">
    <source>
        <dbReference type="EMBL" id="AKU70297.1"/>
    </source>
</evidence>
<dbReference type="GO" id="GO:0016779">
    <property type="term" value="F:nucleotidyltransferase activity"/>
    <property type="evidence" value="ECO:0007669"/>
    <property type="project" value="InterPro"/>
</dbReference>
<dbReference type="Proteomes" id="UP000682005">
    <property type="component" value="Chromosome 2"/>
</dbReference>
<keyword evidence="1" id="KW-0051">Antiviral defense</keyword>
<organism evidence="2 4">
    <name type="scientific">Prevotella fusca JCM 17724</name>
    <dbReference type="NCBI Taxonomy" id="1236517"/>
    <lineage>
        <taxon>Bacteria</taxon>
        <taxon>Pseudomonadati</taxon>
        <taxon>Bacteroidota</taxon>
        <taxon>Bacteroidia</taxon>
        <taxon>Bacteroidales</taxon>
        <taxon>Prevotellaceae</taxon>
        <taxon>Prevotella</taxon>
    </lineage>
</organism>
<dbReference type="EMBL" id="CP072369">
    <property type="protein sequence ID" value="QUB85918.1"/>
    <property type="molecule type" value="Genomic_DNA"/>
</dbReference>
<dbReference type="Pfam" id="PF18144">
    <property type="entry name" value="SMODS"/>
    <property type="match status" value="1"/>
</dbReference>
<keyword evidence="5" id="KW-1185">Reference proteome</keyword>
<dbReference type="InterPro" id="IPR006116">
    <property type="entry name" value="NT_2-5OAS_ClassI-CCAase"/>
</dbReference>
<evidence type="ECO:0000313" key="4">
    <source>
        <dbReference type="Proteomes" id="UP000060345"/>
    </source>
</evidence>
<dbReference type="GO" id="GO:0051607">
    <property type="term" value="P:defense response to virus"/>
    <property type="evidence" value="ECO:0007669"/>
    <property type="project" value="UniProtKB-KW"/>
</dbReference>
<evidence type="ECO:0000313" key="5">
    <source>
        <dbReference type="Proteomes" id="UP000682005"/>
    </source>
</evidence>
<dbReference type="STRING" id="1236517.ADJ77_10985"/>
<evidence type="ECO:0000313" key="3">
    <source>
        <dbReference type="EMBL" id="QUB85918.1"/>
    </source>
</evidence>
<evidence type="ECO:0000256" key="1">
    <source>
        <dbReference type="ARBA" id="ARBA00023118"/>
    </source>
</evidence>
<dbReference type="EMBL" id="CP012075">
    <property type="protein sequence ID" value="AKU70297.1"/>
    <property type="molecule type" value="Genomic_DNA"/>
</dbReference>
<protein>
    <submittedName>
        <fullName evidence="3">Nucleotidyltransferase</fullName>
    </submittedName>
</protein>
<dbReference type="KEGG" id="pfus:ADJ77_10985"/>
<dbReference type="Proteomes" id="UP000060345">
    <property type="component" value="Chromosome 2"/>
</dbReference>
<dbReference type="CDD" id="cd05400">
    <property type="entry name" value="NT_2-5OAS_ClassI-CCAase"/>
    <property type="match status" value="1"/>
</dbReference>
<sequence>MLQTNDNLSRELNELFLMLSKSLDITKTQYDNLTRSYSAVGKYLEEDPELSSYHPVITPQGSLRLGTIIQPINEEDDLDVDLVYRLIEKGPTWTQFDLKTRVGNRLKSHSLYKEMLDKEGRRCWTLLYRQNSDNNKERYHMDILPCVAESTYLERFHILNASGFDAQAIDDISIRITDNKCDNYKTSICIREWMKSNPDGYAMWFASRCNITSQNNRALLENVIPVRKYVENKTILQRIVQILKRHRDVMFNGDKEKPISIIITTLAAKAYKGEDNLFIGLNNVIDGMESQIHKNQDGTYVIENPVNSEENFADKWTSHPNRRDNFFRWLGKLKSDKGAFLNCKGSVLRNVFASSFGKKVTNLIFEKRALEHKAEASNSKLKVSSTGIIGAIGTTLNAKNTFFGEK</sequence>
<reference evidence="2 4" key="1">
    <citation type="submission" date="2015-07" db="EMBL/GenBank/DDBJ databases">
        <authorList>
            <person name="Noorani M."/>
        </authorList>
    </citation>
    <scope>NUCLEOTIDE SEQUENCE [LARGE SCALE GENOMIC DNA]</scope>
    <source>
        <strain evidence="2 4">W1435</strain>
    </source>
</reference>
<gene>
    <name evidence="2" type="ORF">ADJ77_10985</name>
    <name evidence="3" type="ORF">J5A51_01235</name>
</gene>
<name>A0A0K1NMI2_9BACT</name>
<dbReference type="RefSeq" id="WP_050696410.1">
    <property type="nucleotide sequence ID" value="NZ_CP012075.1"/>
</dbReference>
<reference evidence="3 5" key="2">
    <citation type="submission" date="2021-03" db="EMBL/GenBank/DDBJ databases">
        <title>Human Oral Microbial Genomes.</title>
        <authorList>
            <person name="Johnston C.D."/>
            <person name="Chen T."/>
            <person name="Dewhirst F.E."/>
        </authorList>
    </citation>
    <scope>NUCLEOTIDE SEQUENCE [LARGE SCALE GENOMIC DNA]</scope>
    <source>
        <strain evidence="3 5">W1435</strain>
    </source>
</reference>